<proteinExistence type="predicted"/>
<dbReference type="AlphaFoldDB" id="A0A0H3X1P7"/>
<dbReference type="InterPro" id="IPR029058">
    <property type="entry name" value="AB_hydrolase_fold"/>
</dbReference>
<dbReference type="EMBL" id="CP011807">
    <property type="protein sequence ID" value="AKM32903.1"/>
    <property type="molecule type" value="Genomic_DNA"/>
</dbReference>
<name>A0A0H3X1P7_9BURK</name>
<reference evidence="2" key="1">
    <citation type="submission" date="2016-06" db="EMBL/GenBank/DDBJ databases">
        <title>Complete Genome Sequence of Pandoraea faecigallinarum DSM-23572.</title>
        <authorList>
            <person name="Yong D."/>
            <person name="Ee R."/>
            <person name="Lim Y.-L."/>
            <person name="Yin W.-F."/>
            <person name="Chan K.-G."/>
        </authorList>
    </citation>
    <scope>NUCLEOTIDE SEQUENCE</scope>
    <source>
        <strain evidence="2">DSM 23572</strain>
    </source>
</reference>
<keyword evidence="3" id="KW-1185">Reference proteome</keyword>
<protein>
    <submittedName>
        <fullName evidence="2">Esterase</fullName>
    </submittedName>
</protein>
<dbReference type="InterPro" id="IPR051044">
    <property type="entry name" value="MAG_DAG_Lipase"/>
</dbReference>
<dbReference type="PATRIC" id="fig|656179.3.peg.3410"/>
<dbReference type="KEGG" id="pfg:AB870_16005"/>
<dbReference type="SUPFAM" id="SSF53474">
    <property type="entry name" value="alpha/beta-Hydrolases"/>
    <property type="match status" value="1"/>
</dbReference>
<dbReference type="InterPro" id="IPR012354">
    <property type="entry name" value="Esterase_lipase"/>
</dbReference>
<feature type="domain" description="AB hydrolase-1" evidence="1">
    <location>
        <begin position="6"/>
        <end position="240"/>
    </location>
</feature>
<dbReference type="Proteomes" id="UP000035651">
    <property type="component" value="Chromosome"/>
</dbReference>
<dbReference type="Pfam" id="PF12697">
    <property type="entry name" value="Abhydrolase_6"/>
    <property type="match status" value="1"/>
</dbReference>
<accession>A0A0H3X1P7</accession>
<evidence type="ECO:0000313" key="2">
    <source>
        <dbReference type="EMBL" id="AKM32903.1"/>
    </source>
</evidence>
<organism evidence="2 3">
    <name type="scientific">Pandoraea faecigallinarum</name>
    <dbReference type="NCBI Taxonomy" id="656179"/>
    <lineage>
        <taxon>Bacteria</taxon>
        <taxon>Pseudomonadati</taxon>
        <taxon>Pseudomonadota</taxon>
        <taxon>Betaproteobacteria</taxon>
        <taxon>Burkholderiales</taxon>
        <taxon>Burkholderiaceae</taxon>
        <taxon>Pandoraea</taxon>
    </lineage>
</organism>
<dbReference type="Gene3D" id="3.40.50.1820">
    <property type="entry name" value="alpha/beta hydrolase"/>
    <property type="match status" value="1"/>
</dbReference>
<dbReference type="InterPro" id="IPR000073">
    <property type="entry name" value="AB_hydrolase_1"/>
</dbReference>
<dbReference type="PIRSF" id="PIRSF017388">
    <property type="entry name" value="Esterase_lipase"/>
    <property type="match status" value="1"/>
</dbReference>
<dbReference type="OrthoDB" id="8612291at2"/>
<dbReference type="STRING" id="656179.AB870_16005"/>
<evidence type="ECO:0000313" key="3">
    <source>
        <dbReference type="Proteomes" id="UP000035651"/>
    </source>
</evidence>
<dbReference type="PANTHER" id="PTHR11614">
    <property type="entry name" value="PHOSPHOLIPASE-RELATED"/>
    <property type="match status" value="1"/>
</dbReference>
<sequence length="263" mass="29235">MSMPGVLMIHGLGGTISDFGPLRSCLEAEGFCVETVTLPGHGGSPEDLLGISVADWTDAVRLSYLAMKQRHDVVHIVGMCMGALLAVEVVKSEGHLSGGLVMLAPPMFVDGWSLPWYKVVRHLAYLIPSLARRIKVRESAPYGVKNEKIRSIVRARLKRGDAFHYSWIPLKSLREFDSLRVRARRNLHQVRCSTLVVHARYDELTSPRSAALLMRKIGRGQQACDVRVVQLENSYHMICVDNDRDHVVNSVIEFLSSMSSASS</sequence>
<gene>
    <name evidence="2" type="ORF">AB870_16005</name>
</gene>
<dbReference type="GO" id="GO:0052689">
    <property type="term" value="F:carboxylic ester hydrolase activity"/>
    <property type="evidence" value="ECO:0007669"/>
    <property type="project" value="InterPro"/>
</dbReference>
<evidence type="ECO:0000259" key="1">
    <source>
        <dbReference type="Pfam" id="PF12697"/>
    </source>
</evidence>